<keyword evidence="1" id="KW-0732">Signal</keyword>
<evidence type="ECO:0000313" key="3">
    <source>
        <dbReference type="Proteomes" id="UP000554286"/>
    </source>
</evidence>
<comment type="caution">
    <text evidence="2">The sequence shown here is derived from an EMBL/GenBank/DDBJ whole genome shotgun (WGS) entry which is preliminary data.</text>
</comment>
<name>A0A7W6RF78_9PROT</name>
<dbReference type="EMBL" id="JACIGK010000027">
    <property type="protein sequence ID" value="MBB4267444.1"/>
    <property type="molecule type" value="Genomic_DNA"/>
</dbReference>
<dbReference type="AlphaFoldDB" id="A0A7W6RF78"/>
<keyword evidence="3" id="KW-1185">Reference proteome</keyword>
<protein>
    <submittedName>
        <fullName evidence="2">Uncharacterized protein</fullName>
    </submittedName>
</protein>
<gene>
    <name evidence="2" type="ORF">GGD89_003088</name>
</gene>
<accession>A0A7W6RF78</accession>
<dbReference type="RefSeq" id="WP_184046842.1">
    <property type="nucleotide sequence ID" value="NZ_JACIGK010000027.1"/>
</dbReference>
<reference evidence="2 3" key="1">
    <citation type="submission" date="2020-08" db="EMBL/GenBank/DDBJ databases">
        <title>Genome sequencing of Purple Non-Sulfur Bacteria from various extreme environments.</title>
        <authorList>
            <person name="Mayer M."/>
        </authorList>
    </citation>
    <scope>NUCLEOTIDE SEQUENCE [LARGE SCALE GENOMIC DNA]</scope>
    <source>
        <strain evidence="2 3">JA131</strain>
    </source>
</reference>
<sequence length="136" mass="13987">MTHRTPPGIAALALAASVALAASPALAQDPGQAPGQDQPGAAMVLDTIGTTEPMVEAYTTLPEGTEIALSDEAEIEFIDLKTCDLVRVAGGMLVLGEVITHKGGTVLKREASECPDSFDLESESVPGGVVLRAMPF</sequence>
<proteinExistence type="predicted"/>
<evidence type="ECO:0000256" key="1">
    <source>
        <dbReference type="SAM" id="SignalP"/>
    </source>
</evidence>
<dbReference type="Proteomes" id="UP000554286">
    <property type="component" value="Unassembled WGS sequence"/>
</dbReference>
<feature type="signal peptide" evidence="1">
    <location>
        <begin position="1"/>
        <end position="27"/>
    </location>
</feature>
<feature type="chain" id="PRO_5031548350" evidence="1">
    <location>
        <begin position="28"/>
        <end position="136"/>
    </location>
</feature>
<organism evidence="2 3">
    <name type="scientific">Roseospira visakhapatnamensis</name>
    <dbReference type="NCBI Taxonomy" id="390880"/>
    <lineage>
        <taxon>Bacteria</taxon>
        <taxon>Pseudomonadati</taxon>
        <taxon>Pseudomonadota</taxon>
        <taxon>Alphaproteobacteria</taxon>
        <taxon>Rhodospirillales</taxon>
        <taxon>Rhodospirillaceae</taxon>
        <taxon>Roseospira</taxon>
    </lineage>
</organism>
<evidence type="ECO:0000313" key="2">
    <source>
        <dbReference type="EMBL" id="MBB4267444.1"/>
    </source>
</evidence>